<dbReference type="InterPro" id="IPR001810">
    <property type="entry name" value="F-box_dom"/>
</dbReference>
<feature type="repeat" description="WD" evidence="10">
    <location>
        <begin position="397"/>
        <end position="438"/>
    </location>
</feature>
<evidence type="ECO:0000259" key="12">
    <source>
        <dbReference type="PROSITE" id="PS50181"/>
    </source>
</evidence>
<dbReference type="GO" id="GO:0005737">
    <property type="term" value="C:cytoplasm"/>
    <property type="evidence" value="ECO:0007669"/>
    <property type="project" value="UniProtKB-SubCell"/>
</dbReference>
<dbReference type="SMART" id="SM00256">
    <property type="entry name" value="FBOX"/>
    <property type="match status" value="1"/>
</dbReference>
<dbReference type="Gene3D" id="1.10.10.900">
    <property type="entry name" value="SBDS protein C-terminal domain, subdomain 1"/>
    <property type="match status" value="1"/>
</dbReference>
<evidence type="ECO:0000256" key="4">
    <source>
        <dbReference type="ARBA" id="ARBA00022490"/>
    </source>
</evidence>
<dbReference type="InterPro" id="IPR018023">
    <property type="entry name" value="Ribosome_mat_SBDS_CS"/>
</dbReference>
<dbReference type="Pfam" id="PF00400">
    <property type="entry name" value="WD40"/>
    <property type="match status" value="5"/>
</dbReference>
<sequence length="931" mass="103134">MSVDEGFTDEYVVTHTPPPSPFKPTQLWMNELNDTQRQELAYQLLMTLPRSHLAELHRSLAPKLKVDIVASLPPELSISILSFLSYTDLLACALVSKKWQTLANDQELWRRQCNLRGWEWKTPRTGISTTQQPGRRKDVDVDEGVGEEESEYVDGSVAGPSNPQRTRSHDSGFVSMLSDTSTSLAIPVLPRPSSVQHIGLAFSRLDKSSTLLHSRILPIVSTLPTGANPNYRLLHQTHMLINSRMRNASFRMTVLPLREPSPDLLFHSLPQGHTSTIYCLALYTHPLNRQQHLLTGSRDCTILEWDLCTRRPVRCFKGAHFGSVLNLAISGEWMVTGGSDGQVVVWNLITGAVHKSRRDTEDSVLCVRASSNTVVACGKDRHLRIYSLPDLKLVHILVSHRAAVNALSLSPDGLFVISASGDRSIRIWDTVTGKIVASLEGWHSRGIASIDFHPPYIVSGSSDKHIRVFNLQTREGWSTCCDSTHTARPELPENLPSSLTSSLDLETPVAPPRPPMPLAASSQLCQSCNGLGTVAKPRAGHKDLVRTVAMNNDFVVSGSYDETIKVWDRRTGALLGDLTGGHTGRVFGVVFDSTKIISCENMYLGLQFRIGHELHKTLIMPAIHFRIPSRSYVTIRYVPESSHVFGSFGAGDVSAARVCLSQTKKKVCKAIDSSSSSFSPQPSLPLAMRVNQPSNQIKLTNVSIVRLKKGGKRFEIACYKNKVQEWRNGVETDLDEVLQINNVFTNVSKGQASNSEELQKAFGKTDVSEIILKKGELQVGDKERAHESSQLWKEIATQVAEKCVDPTTQKPYPVGIIEKAMTEAGFSVKTGKNAKAQVLECVKHLQANSTLPIQRARMRVRITMPSKDGKRLKEQVVQGADKVEDEDWGEEWEITMLIDPGQFRILTELIESDKELKGSGRIETLSFSAAA</sequence>
<dbReference type="Gene3D" id="3.30.1250.10">
    <property type="entry name" value="Ribosome maturation protein SBDS, N-terminal domain"/>
    <property type="match status" value="1"/>
</dbReference>
<dbReference type="PROSITE" id="PS50082">
    <property type="entry name" value="WD_REPEATS_2"/>
    <property type="match status" value="4"/>
</dbReference>
<dbReference type="SUPFAM" id="SSF109728">
    <property type="entry name" value="Hypothetical protein AF0491, middle domain"/>
    <property type="match status" value="1"/>
</dbReference>
<keyword evidence="6 10" id="KW-0853">WD repeat</keyword>
<feature type="compositionally biased region" description="Polar residues" evidence="11">
    <location>
        <begin position="495"/>
        <end position="504"/>
    </location>
</feature>
<feature type="compositionally biased region" description="Acidic residues" evidence="11">
    <location>
        <begin position="140"/>
        <end position="152"/>
    </location>
</feature>
<dbReference type="Pfam" id="PF09377">
    <property type="entry name" value="SBDS_domain_II"/>
    <property type="match status" value="1"/>
</dbReference>
<feature type="region of interest" description="Disordered" evidence="11">
    <location>
        <begin position="488"/>
        <end position="511"/>
    </location>
</feature>
<dbReference type="InterPro" id="IPR039100">
    <property type="entry name" value="Sdo1/SBDS-like"/>
</dbReference>
<feature type="repeat" description="WD" evidence="10">
    <location>
        <begin position="317"/>
        <end position="356"/>
    </location>
</feature>
<dbReference type="SUPFAM" id="SSF81383">
    <property type="entry name" value="F-box domain"/>
    <property type="match status" value="1"/>
</dbReference>
<feature type="repeat" description="WD" evidence="10">
    <location>
        <begin position="443"/>
        <end position="479"/>
    </location>
</feature>
<dbReference type="NCBIfam" id="TIGR00291">
    <property type="entry name" value="RNA_SBDS"/>
    <property type="match status" value="1"/>
</dbReference>
<dbReference type="Pfam" id="PF12937">
    <property type="entry name" value="F-box-like"/>
    <property type="match status" value="1"/>
</dbReference>
<keyword evidence="8" id="KW-0539">Nucleus</keyword>
<dbReference type="Pfam" id="PF20268">
    <property type="entry name" value="SBDS_C"/>
    <property type="match status" value="1"/>
</dbReference>
<dbReference type="Pfam" id="PF01172">
    <property type="entry name" value="SBDS_N"/>
    <property type="match status" value="1"/>
</dbReference>
<evidence type="ECO:0000313" key="14">
    <source>
        <dbReference type="Proteomes" id="UP000663826"/>
    </source>
</evidence>
<dbReference type="EMBL" id="CAJMWQ010000981">
    <property type="protein sequence ID" value="CAE6421693.1"/>
    <property type="molecule type" value="Genomic_DNA"/>
</dbReference>
<dbReference type="SMART" id="SM00320">
    <property type="entry name" value="WD40"/>
    <property type="match status" value="6"/>
</dbReference>
<evidence type="ECO:0000256" key="6">
    <source>
        <dbReference type="ARBA" id="ARBA00022574"/>
    </source>
</evidence>
<evidence type="ECO:0000256" key="2">
    <source>
        <dbReference type="ARBA" id="ARBA00004496"/>
    </source>
</evidence>
<dbReference type="PROSITE" id="PS01267">
    <property type="entry name" value="UPF0023"/>
    <property type="match status" value="1"/>
</dbReference>
<evidence type="ECO:0000256" key="5">
    <source>
        <dbReference type="ARBA" id="ARBA00022517"/>
    </source>
</evidence>
<feature type="domain" description="F-box" evidence="12">
    <location>
        <begin position="66"/>
        <end position="112"/>
    </location>
</feature>
<evidence type="ECO:0000256" key="7">
    <source>
        <dbReference type="ARBA" id="ARBA00022737"/>
    </source>
</evidence>
<name>A0A8H3AEF9_9AGAM</name>
<dbReference type="InterPro" id="IPR019783">
    <property type="entry name" value="SDO1/SBDS_N"/>
</dbReference>
<dbReference type="SUPFAM" id="SSF50978">
    <property type="entry name" value="WD40 repeat-like"/>
    <property type="match status" value="1"/>
</dbReference>
<dbReference type="Proteomes" id="UP000663826">
    <property type="component" value="Unassembled WGS sequence"/>
</dbReference>
<dbReference type="InterPro" id="IPR002140">
    <property type="entry name" value="Sdo1/SBDS"/>
</dbReference>
<dbReference type="SUPFAM" id="SSF89895">
    <property type="entry name" value="FYSH domain"/>
    <property type="match status" value="1"/>
</dbReference>
<dbReference type="InterPro" id="IPR015943">
    <property type="entry name" value="WD40/YVTN_repeat-like_dom_sf"/>
</dbReference>
<keyword evidence="5" id="KW-0690">Ribosome biogenesis</keyword>
<evidence type="ECO:0000256" key="1">
    <source>
        <dbReference type="ARBA" id="ARBA00004123"/>
    </source>
</evidence>
<comment type="caution">
    <text evidence="13">The sequence shown here is derived from an EMBL/GenBank/DDBJ whole genome shotgun (WGS) entry which is preliminary data.</text>
</comment>
<comment type="similarity">
    <text evidence="3">Belongs to the SDO1/SBDS family.</text>
</comment>
<dbReference type="Gene3D" id="3.30.70.240">
    <property type="match status" value="1"/>
</dbReference>
<dbReference type="GO" id="GO:0005634">
    <property type="term" value="C:nucleus"/>
    <property type="evidence" value="ECO:0007669"/>
    <property type="project" value="UniProtKB-SubCell"/>
</dbReference>
<dbReference type="PANTHER" id="PTHR10927">
    <property type="entry name" value="RIBOSOME MATURATION PROTEIN SBDS"/>
    <property type="match status" value="1"/>
</dbReference>
<dbReference type="PROSITE" id="PS50181">
    <property type="entry name" value="FBOX"/>
    <property type="match status" value="1"/>
</dbReference>
<dbReference type="PANTHER" id="PTHR10927:SF1">
    <property type="entry name" value="RIBOSOME MATURATION PROTEIN SBDS"/>
    <property type="match status" value="1"/>
</dbReference>
<dbReference type="InterPro" id="IPR036786">
    <property type="entry name" value="Ribosome_mat_SBDS_N_sf"/>
</dbReference>
<feature type="region of interest" description="Disordered" evidence="11">
    <location>
        <begin position="124"/>
        <end position="173"/>
    </location>
</feature>
<evidence type="ECO:0000256" key="11">
    <source>
        <dbReference type="SAM" id="MobiDB-lite"/>
    </source>
</evidence>
<dbReference type="PRINTS" id="PR00320">
    <property type="entry name" value="GPROTEINBRPT"/>
</dbReference>
<proteinExistence type="inferred from homology"/>
<dbReference type="AlphaFoldDB" id="A0A8H3AEF9"/>
<dbReference type="PROSITE" id="PS00678">
    <property type="entry name" value="WD_REPEATS_1"/>
    <property type="match status" value="1"/>
</dbReference>
<dbReference type="InterPro" id="IPR046928">
    <property type="entry name" value="SDO1/SBDS_C"/>
</dbReference>
<dbReference type="PROSITE" id="PS50294">
    <property type="entry name" value="WD_REPEATS_REGION"/>
    <property type="match status" value="2"/>
</dbReference>
<dbReference type="InterPro" id="IPR037188">
    <property type="entry name" value="Sdo1/SBDS_central_sf"/>
</dbReference>
<evidence type="ECO:0000256" key="8">
    <source>
        <dbReference type="ARBA" id="ARBA00023242"/>
    </source>
</evidence>
<dbReference type="Gene3D" id="2.130.10.10">
    <property type="entry name" value="YVTN repeat-like/Quinoprotein amine dehydrogenase"/>
    <property type="match status" value="2"/>
</dbReference>
<feature type="repeat" description="WD" evidence="10">
    <location>
        <begin position="538"/>
        <end position="577"/>
    </location>
</feature>
<evidence type="ECO:0000256" key="9">
    <source>
        <dbReference type="ARBA" id="ARBA00049708"/>
    </source>
</evidence>
<dbReference type="GO" id="GO:0042256">
    <property type="term" value="P:cytosolic ribosome assembly"/>
    <property type="evidence" value="ECO:0007669"/>
    <property type="project" value="InterPro"/>
</dbReference>
<protein>
    <recommendedName>
        <fullName evidence="12">F-box domain-containing protein</fullName>
    </recommendedName>
</protein>
<dbReference type="InterPro" id="IPR020472">
    <property type="entry name" value="WD40_PAC1"/>
</dbReference>
<organism evidence="13 14">
    <name type="scientific">Rhizoctonia solani</name>
    <dbReference type="NCBI Taxonomy" id="456999"/>
    <lineage>
        <taxon>Eukaryota</taxon>
        <taxon>Fungi</taxon>
        <taxon>Dikarya</taxon>
        <taxon>Basidiomycota</taxon>
        <taxon>Agaricomycotina</taxon>
        <taxon>Agaricomycetes</taxon>
        <taxon>Cantharellales</taxon>
        <taxon>Ceratobasidiaceae</taxon>
        <taxon>Rhizoctonia</taxon>
    </lineage>
</organism>
<dbReference type="Gene3D" id="1.20.1280.50">
    <property type="match status" value="1"/>
</dbReference>
<dbReference type="InterPro" id="IPR019775">
    <property type="entry name" value="WD40_repeat_CS"/>
</dbReference>
<dbReference type="InterPro" id="IPR018978">
    <property type="entry name" value="SDO1/SBDS_central"/>
</dbReference>
<keyword evidence="7" id="KW-0677">Repeat</keyword>
<dbReference type="InterPro" id="IPR001680">
    <property type="entry name" value="WD40_rpt"/>
</dbReference>
<evidence type="ECO:0000256" key="10">
    <source>
        <dbReference type="PROSITE-ProRule" id="PRU00221"/>
    </source>
</evidence>
<evidence type="ECO:0000313" key="13">
    <source>
        <dbReference type="EMBL" id="CAE6421693.1"/>
    </source>
</evidence>
<keyword evidence="4" id="KW-0963">Cytoplasm</keyword>
<comment type="subcellular location">
    <subcellularLocation>
        <location evidence="2">Cytoplasm</location>
    </subcellularLocation>
    <subcellularLocation>
        <location evidence="1">Nucleus</location>
    </subcellularLocation>
</comment>
<gene>
    <name evidence="13" type="ORF">RDB_LOCUS50074</name>
</gene>
<dbReference type="InterPro" id="IPR036322">
    <property type="entry name" value="WD40_repeat_dom_sf"/>
</dbReference>
<evidence type="ECO:0000256" key="3">
    <source>
        <dbReference type="ARBA" id="ARBA00007433"/>
    </source>
</evidence>
<dbReference type="InterPro" id="IPR036047">
    <property type="entry name" value="F-box-like_dom_sf"/>
</dbReference>
<dbReference type="CDD" id="cd00200">
    <property type="entry name" value="WD40"/>
    <property type="match status" value="1"/>
</dbReference>
<reference evidence="13" key="1">
    <citation type="submission" date="2021-01" db="EMBL/GenBank/DDBJ databases">
        <authorList>
            <person name="Kaushik A."/>
        </authorList>
    </citation>
    <scope>NUCLEOTIDE SEQUENCE</scope>
    <source>
        <strain evidence="13">AG1-1B</strain>
    </source>
</reference>
<comment type="subunit">
    <text evidence="9">Associates with the 60S ribosomal subunit.</text>
</comment>
<accession>A0A8H3AEF9</accession>